<dbReference type="SUPFAM" id="SSF55073">
    <property type="entry name" value="Nucleotide cyclase"/>
    <property type="match status" value="1"/>
</dbReference>
<dbReference type="EMBL" id="LDXT01000093">
    <property type="protein sequence ID" value="KRT54200.1"/>
    <property type="molecule type" value="Genomic_DNA"/>
</dbReference>
<dbReference type="PANTHER" id="PTHR43081:SF1">
    <property type="entry name" value="ADENYLATE CYCLASE, TERMINAL-DIFFERENTIATION SPECIFIC"/>
    <property type="match status" value="1"/>
</dbReference>
<sequence>MNGTTGLVDELIDSVQRSCNNQLDDSHESKLRQHITRLLQKQPDPAQPKSCQITILISDLHSFSSITAQMPARQVIEMLNLYFSQMCEIIYRHGGTIDKFMGDTIMVLFGLQQSHPDDLQQAIACAVEMQQAMDRINRDNRLLGFPRLYMGIGINSGKVMAGNLGSELYSEYTVIGDAVNLASRIEAYSLRGQILLSQASQRQAADYIETGEVNRVHVKGKREPVTLYELLATSRPKPLQVPRVEARRTPRIPSDLPLSFRRLQGKWLEEHSHQGRVVDLSYNGMLASTPIQLERLSEIKINLSLSLMNRETGTIYAKVLRSEQRGKAWHSRMEFSYIDDDGQAALKNHIDQSINQR</sequence>
<dbReference type="PATRIC" id="fig|54398.3.peg.702"/>
<dbReference type="InterPro" id="IPR009875">
    <property type="entry name" value="PilZ_domain"/>
</dbReference>
<comment type="caution">
    <text evidence="2">The sequence shown here is derived from an EMBL/GenBank/DDBJ whole genome shotgun (WGS) entry which is preliminary data.</text>
</comment>
<dbReference type="PROSITE" id="PS50125">
    <property type="entry name" value="GUANYLATE_CYCLASE_2"/>
    <property type="match status" value="1"/>
</dbReference>
<dbReference type="InterPro" id="IPR029787">
    <property type="entry name" value="Nucleotide_cyclase"/>
</dbReference>
<dbReference type="SMART" id="SM00044">
    <property type="entry name" value="CYCc"/>
    <property type="match status" value="1"/>
</dbReference>
<dbReference type="InterPro" id="IPR050697">
    <property type="entry name" value="Adenylyl/Guanylyl_Cyclase_3/4"/>
</dbReference>
<dbReference type="STRING" id="54398.Ga0074115_10397"/>
<gene>
    <name evidence="2" type="ORF">Ga0074115_10397</name>
    <name evidence="3" type="ORF">Ga0076813_160022</name>
</gene>
<protein>
    <submittedName>
        <fullName evidence="2 3">Adenylate cyclase</fullName>
    </submittedName>
</protein>
<organism evidence="2 5">
    <name type="scientific">endosymbiont of Ridgeia piscesae</name>
    <dbReference type="NCBI Taxonomy" id="54398"/>
    <lineage>
        <taxon>Bacteria</taxon>
        <taxon>Pseudomonadati</taxon>
        <taxon>Pseudomonadota</taxon>
        <taxon>Gammaproteobacteria</taxon>
        <taxon>sulfur-oxidizing symbionts</taxon>
    </lineage>
</organism>
<evidence type="ECO:0000313" key="4">
    <source>
        <dbReference type="Proteomes" id="UP000051276"/>
    </source>
</evidence>
<dbReference type="SUPFAM" id="SSF141371">
    <property type="entry name" value="PilZ domain-like"/>
    <property type="match status" value="1"/>
</dbReference>
<dbReference type="Proteomes" id="UP000051634">
    <property type="component" value="Unassembled WGS sequence"/>
</dbReference>
<keyword evidence="5" id="KW-1185">Reference proteome</keyword>
<dbReference type="InterPro" id="IPR001054">
    <property type="entry name" value="A/G_cyclase"/>
</dbReference>
<dbReference type="GO" id="GO:0004016">
    <property type="term" value="F:adenylate cyclase activity"/>
    <property type="evidence" value="ECO:0007669"/>
    <property type="project" value="UniProtKB-ARBA"/>
</dbReference>
<dbReference type="RefSeq" id="WP_057955648.1">
    <property type="nucleotide sequence ID" value="NZ_KQ556886.1"/>
</dbReference>
<evidence type="ECO:0000313" key="5">
    <source>
        <dbReference type="Proteomes" id="UP000051634"/>
    </source>
</evidence>
<feature type="domain" description="Guanylate cyclase" evidence="1">
    <location>
        <begin position="54"/>
        <end position="186"/>
    </location>
</feature>
<dbReference type="Gene3D" id="3.30.70.1230">
    <property type="entry name" value="Nucleotide cyclase"/>
    <property type="match status" value="1"/>
</dbReference>
<dbReference type="Proteomes" id="UP000051276">
    <property type="component" value="Unassembled WGS sequence"/>
</dbReference>
<proteinExistence type="predicted"/>
<dbReference type="OrthoDB" id="9806704at2"/>
<evidence type="ECO:0000259" key="1">
    <source>
        <dbReference type="PROSITE" id="PS50125"/>
    </source>
</evidence>
<name>A0A0T5YUF5_9GAMM</name>
<dbReference type="GO" id="GO:0035556">
    <property type="term" value="P:intracellular signal transduction"/>
    <property type="evidence" value="ECO:0007669"/>
    <property type="project" value="InterPro"/>
</dbReference>
<accession>A0A0T5YUF5</accession>
<reference evidence="4 5" key="1">
    <citation type="submission" date="2015-11" db="EMBL/GenBank/DDBJ databases">
        <title>The genome of Candidatus Endoriftia persephone in Ridgeia piscesae and population structure of the North Eastern Pacific vestimentiferan symbionts.</title>
        <authorList>
            <person name="Perez M."/>
            <person name="Juniper K.S."/>
        </authorList>
    </citation>
    <scope>NUCLEOTIDE SEQUENCE [LARGE SCALE GENOMIC DNA]</scope>
    <source>
        <strain evidence="3">Ind10</strain>
        <strain evidence="2">Ind11</strain>
    </source>
</reference>
<dbReference type="Pfam" id="PF00211">
    <property type="entry name" value="Guanylate_cyc"/>
    <property type="match status" value="1"/>
</dbReference>
<evidence type="ECO:0000313" key="2">
    <source>
        <dbReference type="EMBL" id="KRT54200.1"/>
    </source>
</evidence>
<dbReference type="CDD" id="cd07302">
    <property type="entry name" value="CHD"/>
    <property type="match status" value="1"/>
</dbReference>
<dbReference type="GO" id="GO:0009190">
    <property type="term" value="P:cyclic nucleotide biosynthetic process"/>
    <property type="evidence" value="ECO:0007669"/>
    <property type="project" value="InterPro"/>
</dbReference>
<evidence type="ECO:0000313" key="3">
    <source>
        <dbReference type="EMBL" id="KRT59812.1"/>
    </source>
</evidence>
<dbReference type="AlphaFoldDB" id="A0A0T5YUF5"/>
<dbReference type="Pfam" id="PF07238">
    <property type="entry name" value="PilZ"/>
    <property type="match status" value="1"/>
</dbReference>
<dbReference type="EMBL" id="LMXI01000094">
    <property type="protein sequence ID" value="KRT59812.1"/>
    <property type="molecule type" value="Genomic_DNA"/>
</dbReference>
<dbReference type="Gene3D" id="2.40.10.220">
    <property type="entry name" value="predicted glycosyltransferase like domains"/>
    <property type="match status" value="1"/>
</dbReference>
<dbReference type="GO" id="GO:0035438">
    <property type="term" value="F:cyclic-di-GMP binding"/>
    <property type="evidence" value="ECO:0007669"/>
    <property type="project" value="InterPro"/>
</dbReference>
<dbReference type="PANTHER" id="PTHR43081">
    <property type="entry name" value="ADENYLATE CYCLASE, TERMINAL-DIFFERENTIATION SPECIFIC-RELATED"/>
    <property type="match status" value="1"/>
</dbReference>